<proteinExistence type="predicted"/>
<dbReference type="RefSeq" id="WP_043708889.1">
    <property type="nucleotide sequence ID" value="NZ_CP041193.1"/>
</dbReference>
<evidence type="ECO:0000313" key="1">
    <source>
        <dbReference type="EMBL" id="KIU21770.1"/>
    </source>
</evidence>
<comment type="caution">
    <text evidence="2">The sequence shown here is derived from an EMBL/GenBank/DDBJ whole genome shotgun (WGS) entry which is preliminary data.</text>
</comment>
<dbReference type="EMBL" id="JWHU01000006">
    <property type="protein sequence ID" value="KIU21770.1"/>
    <property type="molecule type" value="Genomic_DNA"/>
</dbReference>
<accession>A0A0D1JL99</accession>
<dbReference type="PATRIC" id="fig|137591.24.peg.1426"/>
<evidence type="ECO:0000313" key="4">
    <source>
        <dbReference type="Proteomes" id="UP000032289"/>
    </source>
</evidence>
<dbReference type="AlphaFoldDB" id="A0A0D1JL99"/>
<dbReference type="EMBL" id="JWHT01000034">
    <property type="protein sequence ID" value="KIU23446.1"/>
    <property type="molecule type" value="Genomic_DNA"/>
</dbReference>
<keyword evidence="3" id="KW-1185">Reference proteome</keyword>
<sequence length="73" mass="8340">MTHEFLLELAKMMDDHFDTTSIERLVSYETTGMTESLKLVTSVIALTELRDPNWLEEAKPELVAAVQELKSNQ</sequence>
<organism evidence="2 4">
    <name type="scientific">Weissella cibaria</name>
    <dbReference type="NCBI Taxonomy" id="137591"/>
    <lineage>
        <taxon>Bacteria</taxon>
        <taxon>Bacillati</taxon>
        <taxon>Bacillota</taxon>
        <taxon>Bacilli</taxon>
        <taxon>Lactobacillales</taxon>
        <taxon>Lactobacillaceae</taxon>
        <taxon>Weissella</taxon>
    </lineage>
</organism>
<reference evidence="3 4" key="1">
    <citation type="journal article" date="2015" name="Microbiology (Mosc.)">
        <title>Genomics of the Weissella cibaria species with an examination of its metabolic traits.</title>
        <authorList>
            <person name="Lynch K.M."/>
            <person name="Lucid A."/>
            <person name="Arendt E.K."/>
            <person name="Sleator R.D."/>
            <person name="Lucey B."/>
            <person name="Coffey A."/>
        </authorList>
    </citation>
    <scope>NUCLEOTIDE SEQUENCE [LARGE SCALE GENOMIC DNA]</scope>
    <source>
        <strain evidence="2 4">AB3b</strain>
        <strain evidence="1 3">MG1</strain>
    </source>
</reference>
<dbReference type="Proteomes" id="UP000032289">
    <property type="component" value="Unassembled WGS sequence"/>
</dbReference>
<evidence type="ECO:0000313" key="3">
    <source>
        <dbReference type="Proteomes" id="UP000032287"/>
    </source>
</evidence>
<gene>
    <name evidence="2" type="ORF">ab3b_01457</name>
    <name evidence="1" type="ORF">QX99_00457</name>
</gene>
<dbReference type="Proteomes" id="UP000032287">
    <property type="component" value="Unassembled WGS sequence"/>
</dbReference>
<protein>
    <submittedName>
        <fullName evidence="2">Uncharacterized protein</fullName>
    </submittedName>
</protein>
<evidence type="ECO:0000313" key="2">
    <source>
        <dbReference type="EMBL" id="KIU23446.1"/>
    </source>
</evidence>
<name>A0A0D1JL99_9LACO</name>